<feature type="region of interest" description="Disordered" evidence="1">
    <location>
        <begin position="213"/>
        <end position="234"/>
    </location>
</feature>
<evidence type="ECO:0000259" key="2">
    <source>
        <dbReference type="PROSITE" id="PS50011"/>
    </source>
</evidence>
<protein>
    <recommendedName>
        <fullName evidence="2">Protein kinase domain-containing protein</fullName>
    </recommendedName>
</protein>
<proteinExistence type="predicted"/>
<gene>
    <name evidence="3" type="ORF">KFL_000040343</name>
</gene>
<name>A0A1Y1HIW4_KLENI</name>
<accession>A0A1Y1HIW4</accession>
<dbReference type="SUPFAM" id="SSF56112">
    <property type="entry name" value="Protein kinase-like (PK-like)"/>
    <property type="match status" value="1"/>
</dbReference>
<dbReference type="GO" id="GO:0004672">
    <property type="term" value="F:protein kinase activity"/>
    <property type="evidence" value="ECO:0007669"/>
    <property type="project" value="InterPro"/>
</dbReference>
<keyword evidence="4" id="KW-1185">Reference proteome</keyword>
<dbReference type="Proteomes" id="UP000054558">
    <property type="component" value="Unassembled WGS sequence"/>
</dbReference>
<dbReference type="InterPro" id="IPR000719">
    <property type="entry name" value="Prot_kinase_dom"/>
</dbReference>
<dbReference type="PANTHER" id="PTHR24361">
    <property type="entry name" value="MITOGEN-ACTIVATED KINASE KINASE KINASE"/>
    <property type="match status" value="1"/>
</dbReference>
<dbReference type="PANTHER" id="PTHR24361:SF613">
    <property type="entry name" value="NUCLEAR RECEPTOR-BINDING PROTEIN-RELATED"/>
    <property type="match status" value="1"/>
</dbReference>
<dbReference type="AlphaFoldDB" id="A0A1Y1HIW4"/>
<organism evidence="3 4">
    <name type="scientific">Klebsormidium nitens</name>
    <name type="common">Green alga</name>
    <name type="synonym">Ulothrix nitens</name>
    <dbReference type="NCBI Taxonomy" id="105231"/>
    <lineage>
        <taxon>Eukaryota</taxon>
        <taxon>Viridiplantae</taxon>
        <taxon>Streptophyta</taxon>
        <taxon>Klebsormidiophyceae</taxon>
        <taxon>Klebsormidiales</taxon>
        <taxon>Klebsormidiaceae</taxon>
        <taxon>Klebsormidium</taxon>
    </lineage>
</organism>
<dbReference type="Gene3D" id="1.10.510.10">
    <property type="entry name" value="Transferase(Phosphotransferase) domain 1"/>
    <property type="match status" value="1"/>
</dbReference>
<evidence type="ECO:0000313" key="4">
    <source>
        <dbReference type="Proteomes" id="UP000054558"/>
    </source>
</evidence>
<dbReference type="Pfam" id="PF07714">
    <property type="entry name" value="PK_Tyr_Ser-Thr"/>
    <property type="match status" value="1"/>
</dbReference>
<evidence type="ECO:0000313" key="3">
    <source>
        <dbReference type="EMBL" id="GAQ77833.1"/>
    </source>
</evidence>
<evidence type="ECO:0000256" key="1">
    <source>
        <dbReference type="SAM" id="MobiDB-lite"/>
    </source>
</evidence>
<dbReference type="InterPro" id="IPR053235">
    <property type="entry name" value="Ser_Thr_kinase"/>
</dbReference>
<sequence>MQNLGLLVGRECYKRCSSLVQYFGRADLGFAAPRICLLMEFMPQTIESLLDPRSFWRLATPPAAAPWLLAIAEGLKVLHDQSWAHGSLTPGKVLTSSDGTVVKLGDFGMRYIVAERRDRESSKTGAPSAGGTSELVKAPGVWEIECEEDEPDFSADIIAFGRMMAYLEHRKCPGTDTKDYQDLKNLCLDAAGGSPLSIDGVLKILHSFDVSSSKEMVETEGSGSCEKGGQDQNS</sequence>
<reference evidence="3 4" key="1">
    <citation type="journal article" date="2014" name="Nat. Commun.">
        <title>Klebsormidium flaccidum genome reveals primary factors for plant terrestrial adaptation.</title>
        <authorList>
            <person name="Hori K."/>
            <person name="Maruyama F."/>
            <person name="Fujisawa T."/>
            <person name="Togashi T."/>
            <person name="Yamamoto N."/>
            <person name="Seo M."/>
            <person name="Sato S."/>
            <person name="Yamada T."/>
            <person name="Mori H."/>
            <person name="Tajima N."/>
            <person name="Moriyama T."/>
            <person name="Ikeuchi M."/>
            <person name="Watanabe M."/>
            <person name="Wada H."/>
            <person name="Kobayashi K."/>
            <person name="Saito M."/>
            <person name="Masuda T."/>
            <person name="Sasaki-Sekimoto Y."/>
            <person name="Mashiguchi K."/>
            <person name="Awai K."/>
            <person name="Shimojima M."/>
            <person name="Masuda S."/>
            <person name="Iwai M."/>
            <person name="Nobusawa T."/>
            <person name="Narise T."/>
            <person name="Kondo S."/>
            <person name="Saito H."/>
            <person name="Sato R."/>
            <person name="Murakawa M."/>
            <person name="Ihara Y."/>
            <person name="Oshima-Yamada Y."/>
            <person name="Ohtaka K."/>
            <person name="Satoh M."/>
            <person name="Sonobe K."/>
            <person name="Ishii M."/>
            <person name="Ohtani R."/>
            <person name="Kanamori-Sato M."/>
            <person name="Honoki R."/>
            <person name="Miyazaki D."/>
            <person name="Mochizuki H."/>
            <person name="Umetsu J."/>
            <person name="Higashi K."/>
            <person name="Shibata D."/>
            <person name="Kamiya Y."/>
            <person name="Sato N."/>
            <person name="Nakamura Y."/>
            <person name="Tabata S."/>
            <person name="Ida S."/>
            <person name="Kurokawa K."/>
            <person name="Ohta H."/>
        </authorList>
    </citation>
    <scope>NUCLEOTIDE SEQUENCE [LARGE SCALE GENOMIC DNA]</scope>
    <source>
        <strain evidence="3 4">NIES-2285</strain>
    </source>
</reference>
<dbReference type="InterPro" id="IPR011009">
    <property type="entry name" value="Kinase-like_dom_sf"/>
</dbReference>
<dbReference type="PROSITE" id="PS50011">
    <property type="entry name" value="PROTEIN_KINASE_DOM"/>
    <property type="match status" value="1"/>
</dbReference>
<feature type="domain" description="Protein kinase" evidence="2">
    <location>
        <begin position="1"/>
        <end position="234"/>
    </location>
</feature>
<dbReference type="GO" id="GO:0005524">
    <property type="term" value="F:ATP binding"/>
    <property type="evidence" value="ECO:0007669"/>
    <property type="project" value="InterPro"/>
</dbReference>
<dbReference type="InterPro" id="IPR001245">
    <property type="entry name" value="Ser-Thr/Tyr_kinase_cat_dom"/>
</dbReference>
<dbReference type="EMBL" id="DF236953">
    <property type="protein sequence ID" value="GAQ77833.1"/>
    <property type="molecule type" value="Genomic_DNA"/>
</dbReference>